<keyword evidence="3" id="KW-0285">Flavoprotein</keyword>
<accession>A0AAD5XIY9</accession>
<dbReference type="PANTHER" id="PTHR46496:SF1">
    <property type="entry name" value="ZEAXANTHIN EPOXIDASE, CHLOROPLASTIC"/>
    <property type="match status" value="1"/>
</dbReference>
<proteinExistence type="predicted"/>
<dbReference type="PRINTS" id="PR00420">
    <property type="entry name" value="RNGMNOXGNASE"/>
</dbReference>
<dbReference type="EMBL" id="JADGJH010000553">
    <property type="protein sequence ID" value="KAJ3126555.1"/>
    <property type="molecule type" value="Genomic_DNA"/>
</dbReference>
<evidence type="ECO:0000313" key="9">
    <source>
        <dbReference type="Proteomes" id="UP001211907"/>
    </source>
</evidence>
<feature type="region of interest" description="Disordered" evidence="6">
    <location>
        <begin position="473"/>
        <end position="522"/>
    </location>
</feature>
<dbReference type="InterPro" id="IPR002130">
    <property type="entry name" value="Cyclophilin-type_PPIase_dom"/>
</dbReference>
<keyword evidence="5" id="KW-0560">Oxidoreductase</keyword>
<gene>
    <name evidence="8" type="ORF">HK100_010198</name>
</gene>
<comment type="cofactor">
    <cofactor evidence="2">
        <name>FAD</name>
        <dbReference type="ChEBI" id="CHEBI:57692"/>
    </cofactor>
</comment>
<dbReference type="InterPro" id="IPR029000">
    <property type="entry name" value="Cyclophilin-like_dom_sf"/>
</dbReference>
<evidence type="ECO:0000256" key="4">
    <source>
        <dbReference type="ARBA" id="ARBA00022827"/>
    </source>
</evidence>
<dbReference type="Proteomes" id="UP001211907">
    <property type="component" value="Unassembled WGS sequence"/>
</dbReference>
<feature type="compositionally biased region" description="Acidic residues" evidence="6">
    <location>
        <begin position="720"/>
        <end position="729"/>
    </location>
</feature>
<dbReference type="InterPro" id="IPR010730">
    <property type="entry name" value="HET"/>
</dbReference>
<feature type="region of interest" description="Disordered" evidence="6">
    <location>
        <begin position="431"/>
        <end position="458"/>
    </location>
</feature>
<evidence type="ECO:0000313" key="8">
    <source>
        <dbReference type="EMBL" id="KAJ3126555.1"/>
    </source>
</evidence>
<feature type="domain" description="PPIase cyclophilin-type" evidence="7">
    <location>
        <begin position="1299"/>
        <end position="1455"/>
    </location>
</feature>
<feature type="compositionally biased region" description="Low complexity" evidence="6">
    <location>
        <begin position="707"/>
        <end position="719"/>
    </location>
</feature>
<feature type="compositionally biased region" description="Basic and acidic residues" evidence="6">
    <location>
        <begin position="1680"/>
        <end position="1690"/>
    </location>
</feature>
<feature type="region of interest" description="Disordered" evidence="6">
    <location>
        <begin position="707"/>
        <end position="730"/>
    </location>
</feature>
<dbReference type="GO" id="GO:0016491">
    <property type="term" value="F:oxidoreductase activity"/>
    <property type="evidence" value="ECO:0007669"/>
    <property type="project" value="UniProtKB-KW"/>
</dbReference>
<dbReference type="SUPFAM" id="SSF50891">
    <property type="entry name" value="Cyclophilin-like"/>
    <property type="match status" value="1"/>
</dbReference>
<dbReference type="PANTHER" id="PTHR46496">
    <property type="match status" value="1"/>
</dbReference>
<comment type="caution">
    <text evidence="8">The sequence shown here is derived from an EMBL/GenBank/DDBJ whole genome shotgun (WGS) entry which is preliminary data.</text>
</comment>
<dbReference type="InterPro" id="IPR036188">
    <property type="entry name" value="FAD/NAD-bd_sf"/>
</dbReference>
<dbReference type="Gene3D" id="3.50.50.60">
    <property type="entry name" value="FAD/NAD(P)-binding domain"/>
    <property type="match status" value="3"/>
</dbReference>
<dbReference type="GO" id="GO:0003755">
    <property type="term" value="F:peptidyl-prolyl cis-trans isomerase activity"/>
    <property type="evidence" value="ECO:0007669"/>
    <property type="project" value="UniProtKB-EC"/>
</dbReference>
<dbReference type="Gene3D" id="3.30.9.30">
    <property type="match status" value="2"/>
</dbReference>
<name>A0AAD5XIY9_9FUNG</name>
<evidence type="ECO:0000256" key="5">
    <source>
        <dbReference type="ARBA" id="ARBA00023002"/>
    </source>
</evidence>
<evidence type="ECO:0000256" key="2">
    <source>
        <dbReference type="ARBA" id="ARBA00001974"/>
    </source>
</evidence>
<evidence type="ECO:0000256" key="1">
    <source>
        <dbReference type="ARBA" id="ARBA00000971"/>
    </source>
</evidence>
<evidence type="ECO:0000256" key="6">
    <source>
        <dbReference type="SAM" id="MobiDB-lite"/>
    </source>
</evidence>
<dbReference type="Gene3D" id="2.40.100.10">
    <property type="entry name" value="Cyclophilin-like"/>
    <property type="match status" value="1"/>
</dbReference>
<dbReference type="Pfam" id="PF06985">
    <property type="entry name" value="HET"/>
    <property type="match status" value="1"/>
</dbReference>
<keyword evidence="9" id="KW-1185">Reference proteome</keyword>
<evidence type="ECO:0000259" key="7">
    <source>
        <dbReference type="PROSITE" id="PS50072"/>
    </source>
</evidence>
<feature type="region of interest" description="Disordered" evidence="6">
    <location>
        <begin position="152"/>
        <end position="188"/>
    </location>
</feature>
<dbReference type="SUPFAM" id="SSF51905">
    <property type="entry name" value="FAD/NAD(P)-binding domain"/>
    <property type="match status" value="1"/>
</dbReference>
<keyword evidence="4" id="KW-0274">FAD</keyword>
<protein>
    <recommendedName>
        <fullName evidence="7">PPIase cyclophilin-type domain-containing protein</fullName>
    </recommendedName>
</protein>
<sequence>MGTSTTIRTTTTTKRVVIVGGGIAGLALAVALKRLDAQRHVTGVGYSTLVVEGAPSTGSVLSEDGQHVVLWRWAVDALVADLRVGSQLAGTAAPIVGMSALDPSDLHVPLRQFPPPASKLGASTQLDSPLPPLVAIRRCDLVRLLMRALAQPAAGEENQGTDGGEYLPRPANNSRLTDAVPENPATGDLAEGRWFEAQDFARRLGPDVFVAGDRVKVFYVHPHTGKVTVELRSGRVETADVLVGADGPNSAVRRLMYLNVAPARQPRVLGFGSISPTTPTSPTPSLAAYNSNNPRPVEYSGAAVFCGVTRLHVPPTDAPDVLEVSRAPIDDLTRGDVQEFVPDGRCVTVFGAAKGAWFGCSNLGNGLLGWRLVVPQDEKGHIAANYAAAKNRQLMNDAIKANPKAGTNIMSMVSADAIGGQGVQKKLGTLTTDETNPEDKWNANTNANANTASLPRKPGKLRIDALTAEALIEDQESQSSASASSDSRKSFASESTKSSRRGHRSVDITSLQTAFKDNGLPNFAPRKYSASEAENNSPSRASSRATFVASSIFGAPNPLTGQEIRMLALRHAEPENFPHPIYAIIARTDPALTTLSDTVDLASKPLETFTLPNPNPAGTPPPPSLHRGRVFLIGSAAHPITINANGSLAPSLAITDAVLLAKLLGKHLDPNYVDPMTADILTPGGRRYEDSEGFEKFMAGAMAARANGNVPSDGNSMDFDNGDDDDDDDPAVREERRAYERLANEFDQERVALAADVMRDARRESGRFGLVSGGAKALLNSSVVKGLWRIGKGLLAAQQQQQDGSAADVVNEETENFDLLMTRGAVKKGRKYRIFGSMNDKVSKVFNVLTKKLQTPSVFISRKAKIRRSTKNGVISNIPVLDVTSTNDTVYKIVELHKDLRNIPSVRLAELPFKELNSLSQVIFTAKKEIFEATVRKAQELEFITNPQDISITGKKLTTKLPQSGNRPFRPKFNHDSTISVRVWSSKIKDFCRICIGAGVWDDTPLIAVSHTWHNAVSFEFKLPHDPNYTDNIFKACKSAAKKVCSTEDQQDYYVWVDYLCTVQNNNFEVREATMKMAWIYSAATVTVVILDAETAKPGDDSMSSYSHAEFLSNRVWAMQEETLSSELMFFGRDGQDYPKKITKITDVENPEKMKYMGDEKFEIQVTRYKDEDGIVIAEPREIMKFFLLWPKMIRRHGGWPCDRIYASQYCSELQHPLEVRYDVSLSQILAVYVHKLIKAGDISVTGISMTEQVPGWGCTSVFLDFSEFFVYGPLGFIGGFGSFHDVPANIPQKTAQVFLDYSRDGRLCGRIIIELYDNVAPKTAQFFRSLCSQQKFNGFLLKRKKNRLAFSPFDNNLHTTEKMDLQSRPVDFGTLWVNELNSDPFNFNIYIGESTLKSKTPLIAFGKVVEGLPSLYVQSNCVSEMSASSFGVLPIPPALELDPAVGLLVKSTVIIAIVNINQKFSLKKAIMKRQNYFLERLIEPKMIESMLKCYWDIIDYFCDPPKLLLGNSSYISINSMIQKLIADLKKGYAFLGKAICKELNEILKFETKIEKADAILTLISTLAVHLEISKFDPRKSIHFDVMMHGNCLMISESSANDGNTKVYSAQKMKEDLQMYRFNSGSYDAEDPDPSDIPSIVFENYFGNPKIKNNDNEDLSENSSDVDKNSSFEALSRNSENIKKNSRDSIDTNSYDQADGNSSNAANNFFSFSRRQRLLRVVNECLQQERLSDGVVGYGRKILIQKLSANKTYALDIFPDGNLNELVLVYGHEFKEESSLPEAIEICKLDKKLDMGWNIVRGVKRSTKQ</sequence>
<dbReference type="PROSITE" id="PS50072">
    <property type="entry name" value="CSA_PPIASE_2"/>
    <property type="match status" value="1"/>
</dbReference>
<reference evidence="8" key="1">
    <citation type="submission" date="2020-05" db="EMBL/GenBank/DDBJ databases">
        <title>Phylogenomic resolution of chytrid fungi.</title>
        <authorList>
            <person name="Stajich J.E."/>
            <person name="Amses K."/>
            <person name="Simmons R."/>
            <person name="Seto K."/>
            <person name="Myers J."/>
            <person name="Bonds A."/>
            <person name="Quandt C.A."/>
            <person name="Barry K."/>
            <person name="Liu P."/>
            <person name="Grigoriev I."/>
            <person name="Longcore J.E."/>
            <person name="James T.Y."/>
        </authorList>
    </citation>
    <scope>NUCLEOTIDE SEQUENCE</scope>
    <source>
        <strain evidence="8">JEL0513</strain>
    </source>
</reference>
<feature type="region of interest" description="Disordered" evidence="6">
    <location>
        <begin position="1652"/>
        <end position="1699"/>
    </location>
</feature>
<comment type="catalytic activity">
    <reaction evidence="1">
        <text>[protein]-peptidylproline (omega=180) = [protein]-peptidylproline (omega=0)</text>
        <dbReference type="Rhea" id="RHEA:16237"/>
        <dbReference type="Rhea" id="RHEA-COMP:10747"/>
        <dbReference type="Rhea" id="RHEA-COMP:10748"/>
        <dbReference type="ChEBI" id="CHEBI:83833"/>
        <dbReference type="ChEBI" id="CHEBI:83834"/>
        <dbReference type="EC" id="5.2.1.8"/>
    </reaction>
</comment>
<organism evidence="8 9">
    <name type="scientific">Physocladia obscura</name>
    <dbReference type="NCBI Taxonomy" id="109957"/>
    <lineage>
        <taxon>Eukaryota</taxon>
        <taxon>Fungi</taxon>
        <taxon>Fungi incertae sedis</taxon>
        <taxon>Chytridiomycota</taxon>
        <taxon>Chytridiomycota incertae sedis</taxon>
        <taxon>Chytridiomycetes</taxon>
        <taxon>Chytridiales</taxon>
        <taxon>Chytriomycetaceae</taxon>
        <taxon>Physocladia</taxon>
    </lineage>
</organism>
<feature type="compositionally biased region" description="Low complexity" evidence="6">
    <location>
        <begin position="442"/>
        <end position="452"/>
    </location>
</feature>
<evidence type="ECO:0000256" key="3">
    <source>
        <dbReference type="ARBA" id="ARBA00022630"/>
    </source>
</evidence>